<gene>
    <name evidence="1" type="ORF">BaRGS_00010401</name>
</gene>
<dbReference type="Proteomes" id="UP001519460">
    <property type="component" value="Unassembled WGS sequence"/>
</dbReference>
<comment type="caution">
    <text evidence="1">The sequence shown here is derived from an EMBL/GenBank/DDBJ whole genome shotgun (WGS) entry which is preliminary data.</text>
</comment>
<reference evidence="1 2" key="1">
    <citation type="journal article" date="2023" name="Sci. Data">
        <title>Genome assembly of the Korean intertidal mud-creeper Batillaria attramentaria.</title>
        <authorList>
            <person name="Patra A.K."/>
            <person name="Ho P.T."/>
            <person name="Jun S."/>
            <person name="Lee S.J."/>
            <person name="Kim Y."/>
            <person name="Won Y.J."/>
        </authorList>
    </citation>
    <scope>NUCLEOTIDE SEQUENCE [LARGE SCALE GENOMIC DNA]</scope>
    <source>
        <strain evidence="1">Wonlab-2016</strain>
    </source>
</reference>
<dbReference type="EMBL" id="JACVVK020000051">
    <property type="protein sequence ID" value="KAK7498447.1"/>
    <property type="molecule type" value="Genomic_DNA"/>
</dbReference>
<evidence type="ECO:0000313" key="1">
    <source>
        <dbReference type="EMBL" id="KAK7498447.1"/>
    </source>
</evidence>
<dbReference type="AlphaFoldDB" id="A0ABD0LHC6"/>
<sequence length="101" mass="11329">MALPVIHRGRQSEVTPGQACPVAAIYQAVALVTLRYDWEAIPSYWTTLSQFSNCGPLLENRAAMIWNWPSAEYVVRIPTEASVVLGYNEPNHKDQVTGILW</sequence>
<accession>A0ABD0LHC6</accession>
<protein>
    <submittedName>
        <fullName evidence="1">Uncharacterized protein</fullName>
    </submittedName>
</protein>
<keyword evidence="2" id="KW-1185">Reference proteome</keyword>
<proteinExistence type="predicted"/>
<name>A0ABD0LHC6_9CAEN</name>
<organism evidence="1 2">
    <name type="scientific">Batillaria attramentaria</name>
    <dbReference type="NCBI Taxonomy" id="370345"/>
    <lineage>
        <taxon>Eukaryota</taxon>
        <taxon>Metazoa</taxon>
        <taxon>Spiralia</taxon>
        <taxon>Lophotrochozoa</taxon>
        <taxon>Mollusca</taxon>
        <taxon>Gastropoda</taxon>
        <taxon>Caenogastropoda</taxon>
        <taxon>Sorbeoconcha</taxon>
        <taxon>Cerithioidea</taxon>
        <taxon>Batillariidae</taxon>
        <taxon>Batillaria</taxon>
    </lineage>
</organism>
<evidence type="ECO:0000313" key="2">
    <source>
        <dbReference type="Proteomes" id="UP001519460"/>
    </source>
</evidence>